<feature type="region of interest" description="Disordered" evidence="1">
    <location>
        <begin position="112"/>
        <end position="132"/>
    </location>
</feature>
<dbReference type="RefSeq" id="WP_134639810.1">
    <property type="nucleotide sequence ID" value="NZ_SOHM01000008.1"/>
</dbReference>
<feature type="signal peptide" evidence="2">
    <location>
        <begin position="1"/>
        <end position="30"/>
    </location>
</feature>
<proteinExistence type="predicted"/>
<evidence type="ECO:0000256" key="1">
    <source>
        <dbReference type="SAM" id="MobiDB-lite"/>
    </source>
</evidence>
<evidence type="ECO:0000313" key="3">
    <source>
        <dbReference type="EMBL" id="TFD93471.1"/>
    </source>
</evidence>
<comment type="caution">
    <text evidence="3">The sequence shown here is derived from an EMBL/GenBank/DDBJ whole genome shotgun (WGS) entry which is preliminary data.</text>
</comment>
<protein>
    <recommendedName>
        <fullName evidence="5">Lipoprotein</fullName>
    </recommendedName>
</protein>
<dbReference type="Proteomes" id="UP000298468">
    <property type="component" value="Unassembled WGS sequence"/>
</dbReference>
<organism evidence="3 4">
    <name type="scientific">Cryobacterium lactosi</name>
    <dbReference type="NCBI Taxonomy" id="1259202"/>
    <lineage>
        <taxon>Bacteria</taxon>
        <taxon>Bacillati</taxon>
        <taxon>Actinomycetota</taxon>
        <taxon>Actinomycetes</taxon>
        <taxon>Micrococcales</taxon>
        <taxon>Microbacteriaceae</taxon>
        <taxon>Cryobacterium</taxon>
    </lineage>
</organism>
<evidence type="ECO:0000256" key="2">
    <source>
        <dbReference type="SAM" id="SignalP"/>
    </source>
</evidence>
<dbReference type="AlphaFoldDB" id="A0A4R9BYB2"/>
<sequence>MRHRTTTGTAWLAATLLAGGMLGLAGCAPANSYPRVSEVLATPREAEDVLPDWTADWNVDQESSRFVGTVGHVDYFVSSMTDPDSGQKSACIIQVNNLDTDTAVAGCSSNESGMSTSGMGVGSARISGDTTTYPESEGWVQLTDFLLVNPTGSPLG</sequence>
<dbReference type="EMBL" id="SOHM01000008">
    <property type="protein sequence ID" value="TFD93471.1"/>
    <property type="molecule type" value="Genomic_DNA"/>
</dbReference>
<reference evidence="3 4" key="1">
    <citation type="submission" date="2019-03" db="EMBL/GenBank/DDBJ databases">
        <title>Genomics of glacier-inhabiting Cryobacterium strains.</title>
        <authorList>
            <person name="Liu Q."/>
            <person name="Xin Y.-H."/>
        </authorList>
    </citation>
    <scope>NUCLEOTIDE SEQUENCE [LARGE SCALE GENOMIC DNA]</scope>
    <source>
        <strain evidence="3 4">Sr59</strain>
    </source>
</reference>
<name>A0A4R9BYB2_9MICO</name>
<feature type="chain" id="PRO_5038479769" description="Lipoprotein" evidence="2">
    <location>
        <begin position="31"/>
        <end position="156"/>
    </location>
</feature>
<evidence type="ECO:0008006" key="5">
    <source>
        <dbReference type="Google" id="ProtNLM"/>
    </source>
</evidence>
<keyword evidence="2" id="KW-0732">Signal</keyword>
<dbReference type="OrthoDB" id="4952992at2"/>
<keyword evidence="4" id="KW-1185">Reference proteome</keyword>
<evidence type="ECO:0000313" key="4">
    <source>
        <dbReference type="Proteomes" id="UP000298468"/>
    </source>
</evidence>
<accession>A0A4R9BYB2</accession>
<dbReference type="PROSITE" id="PS51257">
    <property type="entry name" value="PROKAR_LIPOPROTEIN"/>
    <property type="match status" value="1"/>
</dbReference>
<gene>
    <name evidence="3" type="ORF">E3T61_05125</name>
</gene>